<dbReference type="InterPro" id="IPR035472">
    <property type="entry name" value="RpiR-like_SIS"/>
</dbReference>
<dbReference type="Gene3D" id="3.40.50.10490">
    <property type="entry name" value="Glucose-6-phosphate isomerase like protein, domain 1"/>
    <property type="match status" value="1"/>
</dbReference>
<dbReference type="Pfam" id="PF01380">
    <property type="entry name" value="SIS"/>
    <property type="match status" value="1"/>
</dbReference>
<evidence type="ECO:0000259" key="5">
    <source>
        <dbReference type="PROSITE" id="PS51464"/>
    </source>
</evidence>
<evidence type="ECO:0000256" key="1">
    <source>
        <dbReference type="ARBA" id="ARBA00023015"/>
    </source>
</evidence>
<evidence type="ECO:0000313" key="7">
    <source>
        <dbReference type="Proteomes" id="UP000198604"/>
    </source>
</evidence>
<dbReference type="InterPro" id="IPR036388">
    <property type="entry name" value="WH-like_DNA-bd_sf"/>
</dbReference>
<dbReference type="InterPro" id="IPR047640">
    <property type="entry name" value="RpiR-like"/>
</dbReference>
<dbReference type="CDD" id="cd05013">
    <property type="entry name" value="SIS_RpiR"/>
    <property type="match status" value="1"/>
</dbReference>
<dbReference type="SUPFAM" id="SSF53697">
    <property type="entry name" value="SIS domain"/>
    <property type="match status" value="1"/>
</dbReference>
<dbReference type="InterPro" id="IPR009057">
    <property type="entry name" value="Homeodomain-like_sf"/>
</dbReference>
<dbReference type="InterPro" id="IPR001347">
    <property type="entry name" value="SIS_dom"/>
</dbReference>
<dbReference type="GO" id="GO:1901135">
    <property type="term" value="P:carbohydrate derivative metabolic process"/>
    <property type="evidence" value="ECO:0007669"/>
    <property type="project" value="InterPro"/>
</dbReference>
<protein>
    <submittedName>
        <fullName evidence="6">RpiR-family regulatory protein</fullName>
    </submittedName>
</protein>
<evidence type="ECO:0000256" key="3">
    <source>
        <dbReference type="ARBA" id="ARBA00023163"/>
    </source>
</evidence>
<keyword evidence="1" id="KW-0805">Transcription regulation</keyword>
<gene>
    <name evidence="6" type="ORF">BN1356_00853</name>
</gene>
<dbReference type="PROSITE" id="PS51071">
    <property type="entry name" value="HTH_RPIR"/>
    <property type="match status" value="1"/>
</dbReference>
<dbReference type="GO" id="GO:0097367">
    <property type="term" value="F:carbohydrate derivative binding"/>
    <property type="evidence" value="ECO:0007669"/>
    <property type="project" value="InterPro"/>
</dbReference>
<dbReference type="Proteomes" id="UP000198604">
    <property type="component" value="Unassembled WGS sequence"/>
</dbReference>
<dbReference type="InterPro" id="IPR000281">
    <property type="entry name" value="HTH_RpiR"/>
</dbReference>
<keyword evidence="2" id="KW-0238">DNA-binding</keyword>
<sequence length="283" mass="31955">MLEKIRTIADLKKGSKSAIASYVLQHLETIEETSLDDLAQATYTSKASLVRFAQALGFKGWKEFLPQLLKERHYWATHYSDVDHSMPFSDQDDIQTIIQKIATIEKESIQDTADKLVPGDLEEAAQEIAKAKRVMIFGLTPNQYMAQIFKRKMLSIGKAIEVAQAGEFGITAASLQSSDLAIIISYSGNSLQTETSDYLSILEKNKVKMIGLTSQHGFPLKQVSHIHFTICTREAKYKKIGNFSTEESILFILNSLYAVYFKKNYFSNYVRKINLASQLEDND</sequence>
<feature type="domain" description="HTH rpiR-type" evidence="4">
    <location>
        <begin position="1"/>
        <end position="75"/>
    </location>
</feature>
<name>A0A0E4H3I8_9STRE</name>
<evidence type="ECO:0000256" key="2">
    <source>
        <dbReference type="ARBA" id="ARBA00023125"/>
    </source>
</evidence>
<dbReference type="SUPFAM" id="SSF46689">
    <property type="entry name" value="Homeodomain-like"/>
    <property type="match status" value="1"/>
</dbReference>
<dbReference type="STRING" id="1608583.BN1356_00853"/>
<evidence type="ECO:0000259" key="4">
    <source>
        <dbReference type="PROSITE" id="PS51071"/>
    </source>
</evidence>
<dbReference type="GO" id="GO:0003677">
    <property type="term" value="F:DNA binding"/>
    <property type="evidence" value="ECO:0007669"/>
    <property type="project" value="UniProtKB-KW"/>
</dbReference>
<dbReference type="EMBL" id="CTEN01000002">
    <property type="protein sequence ID" value="CQR24506.1"/>
    <property type="molecule type" value="Genomic_DNA"/>
</dbReference>
<dbReference type="GO" id="GO:0003700">
    <property type="term" value="F:DNA-binding transcription factor activity"/>
    <property type="evidence" value="ECO:0007669"/>
    <property type="project" value="InterPro"/>
</dbReference>
<dbReference type="PANTHER" id="PTHR30514:SF10">
    <property type="entry name" value="MURR_RPIR FAMILY TRANSCRIPTIONAL REGULATOR"/>
    <property type="match status" value="1"/>
</dbReference>
<accession>A0A0E4H3I8</accession>
<dbReference type="OrthoDB" id="3684496at2"/>
<dbReference type="RefSeq" id="WP_093650158.1">
    <property type="nucleotide sequence ID" value="NZ_CTEN01000002.1"/>
</dbReference>
<dbReference type="InterPro" id="IPR046348">
    <property type="entry name" value="SIS_dom_sf"/>
</dbReference>
<reference evidence="7" key="1">
    <citation type="submission" date="2015-03" db="EMBL/GenBank/DDBJ databases">
        <authorList>
            <person name="Urmite Genomes"/>
        </authorList>
    </citation>
    <scope>NUCLEOTIDE SEQUENCE [LARGE SCALE GENOMIC DNA]</scope>
    <source>
        <strain evidence="7">FF10</strain>
    </source>
</reference>
<keyword evidence="3" id="KW-0804">Transcription</keyword>
<dbReference type="Gene3D" id="1.10.10.10">
    <property type="entry name" value="Winged helix-like DNA-binding domain superfamily/Winged helix DNA-binding domain"/>
    <property type="match status" value="1"/>
</dbReference>
<dbReference type="PANTHER" id="PTHR30514">
    <property type="entry name" value="GLUCOKINASE"/>
    <property type="match status" value="1"/>
</dbReference>
<dbReference type="Pfam" id="PF01418">
    <property type="entry name" value="HTH_6"/>
    <property type="match status" value="1"/>
</dbReference>
<feature type="domain" description="SIS" evidence="5">
    <location>
        <begin position="124"/>
        <end position="266"/>
    </location>
</feature>
<dbReference type="AlphaFoldDB" id="A0A0E4H3I8"/>
<evidence type="ECO:0000313" key="6">
    <source>
        <dbReference type="EMBL" id="CQR24506.1"/>
    </source>
</evidence>
<proteinExistence type="predicted"/>
<keyword evidence="7" id="KW-1185">Reference proteome</keyword>
<organism evidence="6 7">
    <name type="scientific">Streptococcus varani</name>
    <dbReference type="NCBI Taxonomy" id="1608583"/>
    <lineage>
        <taxon>Bacteria</taxon>
        <taxon>Bacillati</taxon>
        <taxon>Bacillota</taxon>
        <taxon>Bacilli</taxon>
        <taxon>Lactobacillales</taxon>
        <taxon>Streptococcaceae</taxon>
        <taxon>Streptococcus</taxon>
    </lineage>
</organism>
<dbReference type="PROSITE" id="PS51464">
    <property type="entry name" value="SIS"/>
    <property type="match status" value="1"/>
</dbReference>